<evidence type="ECO:0000256" key="3">
    <source>
        <dbReference type="ARBA" id="ARBA00022475"/>
    </source>
</evidence>
<evidence type="ECO:0000256" key="8">
    <source>
        <dbReference type="RuleBase" id="RU003793"/>
    </source>
</evidence>
<reference evidence="13 14" key="1">
    <citation type="submission" date="2018-11" db="EMBL/GenBank/DDBJ databases">
        <title>Draft genome sequence of Buttiauxella warmboldiae CCUG 35512.</title>
        <authorList>
            <person name="Salva-Serra F."/>
            <person name="Marathe N."/>
            <person name="Moore E."/>
            <person name="Svensson L."/>
            <person name="Engstrom-Jakobsson H."/>
        </authorList>
    </citation>
    <scope>NUCLEOTIDE SEQUENCE [LARGE SCALE GENOMIC DNA]</scope>
    <source>
        <strain evidence="13 14">CCUG 35512</strain>
    </source>
</reference>
<organism evidence="13 14">
    <name type="scientific">Buttiauxella warmboldiae</name>
    <dbReference type="NCBI Taxonomy" id="82993"/>
    <lineage>
        <taxon>Bacteria</taxon>
        <taxon>Pseudomonadati</taxon>
        <taxon>Pseudomonadota</taxon>
        <taxon>Gammaproteobacteria</taxon>
        <taxon>Enterobacterales</taxon>
        <taxon>Enterobacteriaceae</taxon>
        <taxon>Buttiauxella</taxon>
    </lineage>
</organism>
<dbReference type="InterPro" id="IPR050882">
    <property type="entry name" value="Prepilin_peptidase/N-MTase"/>
</dbReference>
<evidence type="ECO:0000313" key="13">
    <source>
        <dbReference type="EMBL" id="RPH30128.1"/>
    </source>
</evidence>
<dbReference type="InterPro" id="IPR014032">
    <property type="entry name" value="Peptidase_A24A_bac"/>
</dbReference>
<protein>
    <recommendedName>
        <fullName evidence="9">Prepilin leader peptidase/N-methyltransferase</fullName>
        <ecNumber evidence="9">2.1.1.-</ecNumber>
        <ecNumber evidence="9">3.4.23.43</ecNumber>
    </recommendedName>
</protein>
<feature type="transmembrane region" description="Helical" evidence="10">
    <location>
        <begin position="231"/>
        <end position="249"/>
    </location>
</feature>
<proteinExistence type="inferred from homology"/>
<accession>A0A3N5DNV6</accession>
<comment type="subcellular location">
    <subcellularLocation>
        <location evidence="1">Cell inner membrane</location>
        <topology evidence="1">Multi-pass membrane protein</topology>
    </subcellularLocation>
    <subcellularLocation>
        <location evidence="9">Cell membrane</location>
        <topology evidence="9">Multi-pass membrane protein</topology>
    </subcellularLocation>
</comment>
<evidence type="ECO:0000259" key="12">
    <source>
        <dbReference type="Pfam" id="PF06750"/>
    </source>
</evidence>
<keyword evidence="5 9" id="KW-0812">Transmembrane</keyword>
<comment type="similarity">
    <text evidence="2 8">Belongs to the peptidase A24 family.</text>
</comment>
<dbReference type="AlphaFoldDB" id="A0A3N5DNV6"/>
<dbReference type="GO" id="GO:0008168">
    <property type="term" value="F:methyltransferase activity"/>
    <property type="evidence" value="ECO:0007669"/>
    <property type="project" value="UniProtKB-KW"/>
</dbReference>
<feature type="transmembrane region" description="Helical" evidence="10">
    <location>
        <begin position="157"/>
        <end position="175"/>
    </location>
</feature>
<evidence type="ECO:0000313" key="14">
    <source>
        <dbReference type="Proteomes" id="UP000268615"/>
    </source>
</evidence>
<dbReference type="InterPro" id="IPR000045">
    <property type="entry name" value="Prepilin_IV_endopep_pep"/>
</dbReference>
<dbReference type="EC" id="3.4.23.43" evidence="9"/>
<dbReference type="EC" id="2.1.1.-" evidence="9"/>
<dbReference type="PANTHER" id="PTHR30487:SF0">
    <property type="entry name" value="PREPILIN LEADER PEPTIDASE_N-METHYLTRANSFERASE-RELATED"/>
    <property type="match status" value="1"/>
</dbReference>
<evidence type="ECO:0000256" key="10">
    <source>
        <dbReference type="SAM" id="Phobius"/>
    </source>
</evidence>
<dbReference type="EMBL" id="RPOH01000010">
    <property type="protein sequence ID" value="RPH30128.1"/>
    <property type="molecule type" value="Genomic_DNA"/>
</dbReference>
<evidence type="ECO:0000256" key="4">
    <source>
        <dbReference type="ARBA" id="ARBA00022519"/>
    </source>
</evidence>
<evidence type="ECO:0000259" key="11">
    <source>
        <dbReference type="Pfam" id="PF01478"/>
    </source>
</evidence>
<feature type="transmembrane region" description="Helical" evidence="10">
    <location>
        <begin position="131"/>
        <end position="150"/>
    </location>
</feature>
<evidence type="ECO:0000256" key="9">
    <source>
        <dbReference type="RuleBase" id="RU003794"/>
    </source>
</evidence>
<keyword evidence="14" id="KW-1185">Reference proteome</keyword>
<dbReference type="GO" id="GO:0004190">
    <property type="term" value="F:aspartic-type endopeptidase activity"/>
    <property type="evidence" value="ECO:0007669"/>
    <property type="project" value="UniProtKB-EC"/>
</dbReference>
<evidence type="ECO:0000256" key="2">
    <source>
        <dbReference type="ARBA" id="ARBA00005801"/>
    </source>
</evidence>
<name>A0A3N5DNV6_9ENTR</name>
<comment type="catalytic activity">
    <reaction evidence="9">
        <text>Typically cleaves a -Gly-|-Phe- bond to release an N-terminal, basic peptide of 5-8 residues from type IV prepilin, and then N-methylates the new N-terminal amino group, the methyl donor being S-adenosyl-L-methionine.</text>
        <dbReference type="EC" id="3.4.23.43"/>
    </reaction>
</comment>
<dbReference type="Pfam" id="PF06750">
    <property type="entry name" value="A24_N_bact"/>
    <property type="match status" value="1"/>
</dbReference>
<dbReference type="GO" id="GO:0005886">
    <property type="term" value="C:plasma membrane"/>
    <property type="evidence" value="ECO:0007669"/>
    <property type="project" value="UniProtKB-SubCell"/>
</dbReference>
<feature type="transmembrane region" description="Helical" evidence="10">
    <location>
        <begin position="12"/>
        <end position="34"/>
    </location>
</feature>
<keyword evidence="7 10" id="KW-0472">Membrane</keyword>
<keyword evidence="6 10" id="KW-1133">Transmembrane helix</keyword>
<comment type="caution">
    <text evidence="13">The sequence shown here is derived from an EMBL/GenBank/DDBJ whole genome shotgun (WGS) entry which is preliminary data.</text>
</comment>
<dbReference type="PRINTS" id="PR00864">
    <property type="entry name" value="PREPILNPTASE"/>
</dbReference>
<keyword evidence="9" id="KW-0511">Multifunctional enzyme</keyword>
<feature type="transmembrane region" description="Helical" evidence="10">
    <location>
        <begin position="105"/>
        <end position="125"/>
    </location>
</feature>
<sequence>MMLNELAYGYPALWYALLGTAGLLIGSFLNVVAWRLPVMLNEKWQDEARLTLNMPSPARQTYNLCWPPSACCSCQRPLMRRDLLPIVSWCLSGGKSRCCQQAISLRYPLVESICGALFVLAGLLWPPGMQLAAGLLLISALLTLAVIDATTLLLPDVLTLPLLWIGLLVNLNGCFVPLQDAVAGALCGYLSFALLSAIFTQLSGKAALGGGDAKLLAALGAWLGWEVLPQLVMVAGTGGLLGAGILHLLGRQKVNQPLAFGPWLTLSAGYFLTLTV</sequence>
<evidence type="ECO:0000256" key="5">
    <source>
        <dbReference type="ARBA" id="ARBA00022692"/>
    </source>
</evidence>
<comment type="function">
    <text evidence="9">Plays an essential role in type IV pili and type II pseudopili formation by proteolytically removing the leader sequence from substrate proteins and subsequently monomethylating the alpha-amino group of the newly exposed N-terminal phenylalanine.</text>
</comment>
<keyword evidence="9" id="KW-0489">Methyltransferase</keyword>
<dbReference type="PANTHER" id="PTHR30487">
    <property type="entry name" value="TYPE 4 PREPILIN-LIKE PROTEINS LEADER PEPTIDE-PROCESSING ENZYME"/>
    <property type="match status" value="1"/>
</dbReference>
<dbReference type="Proteomes" id="UP000268615">
    <property type="component" value="Unassembled WGS sequence"/>
</dbReference>
<dbReference type="GO" id="GO:0006465">
    <property type="term" value="P:signal peptide processing"/>
    <property type="evidence" value="ECO:0007669"/>
    <property type="project" value="TreeGrafter"/>
</dbReference>
<keyword evidence="9" id="KW-0645">Protease</keyword>
<keyword evidence="3" id="KW-1003">Cell membrane</keyword>
<evidence type="ECO:0000256" key="1">
    <source>
        <dbReference type="ARBA" id="ARBA00004429"/>
    </source>
</evidence>
<dbReference type="Gene3D" id="1.20.120.1220">
    <property type="match status" value="1"/>
</dbReference>
<gene>
    <name evidence="13" type="ORF">EHN07_03170</name>
</gene>
<evidence type="ECO:0000256" key="6">
    <source>
        <dbReference type="ARBA" id="ARBA00022989"/>
    </source>
</evidence>
<evidence type="ECO:0000256" key="7">
    <source>
        <dbReference type="ARBA" id="ARBA00023136"/>
    </source>
</evidence>
<keyword evidence="9" id="KW-0808">Transferase</keyword>
<dbReference type="OrthoDB" id="9789291at2"/>
<dbReference type="InterPro" id="IPR010627">
    <property type="entry name" value="Prepilin_pept_A24_N"/>
</dbReference>
<feature type="domain" description="Prepilin peptidase A24 N-terminal" evidence="12">
    <location>
        <begin position="21"/>
        <end position="121"/>
    </location>
</feature>
<feature type="transmembrane region" description="Helical" evidence="10">
    <location>
        <begin position="181"/>
        <end position="199"/>
    </location>
</feature>
<dbReference type="Pfam" id="PF01478">
    <property type="entry name" value="Peptidase_A24"/>
    <property type="match status" value="1"/>
</dbReference>
<keyword evidence="9" id="KW-0378">Hydrolase</keyword>
<dbReference type="GO" id="GO:0032259">
    <property type="term" value="P:methylation"/>
    <property type="evidence" value="ECO:0007669"/>
    <property type="project" value="UniProtKB-KW"/>
</dbReference>
<dbReference type="RefSeq" id="WP_124022755.1">
    <property type="nucleotide sequence ID" value="NZ_RPOH01000010.1"/>
</dbReference>
<keyword evidence="4" id="KW-0997">Cell inner membrane</keyword>
<feature type="domain" description="Prepilin type IV endopeptidase peptidase" evidence="11">
    <location>
        <begin position="135"/>
        <end position="240"/>
    </location>
</feature>